<dbReference type="InterPro" id="IPR051446">
    <property type="entry name" value="HTH_trans_reg/aminotransferase"/>
</dbReference>
<evidence type="ECO:0000256" key="1">
    <source>
        <dbReference type="ARBA" id="ARBA00005384"/>
    </source>
</evidence>
<dbReference type="GO" id="GO:0008483">
    <property type="term" value="F:transaminase activity"/>
    <property type="evidence" value="ECO:0007669"/>
    <property type="project" value="UniProtKB-KW"/>
</dbReference>
<evidence type="ECO:0000313" key="7">
    <source>
        <dbReference type="EMBL" id="GAA1718333.1"/>
    </source>
</evidence>
<dbReference type="InterPro" id="IPR015422">
    <property type="entry name" value="PyrdxlP-dep_Trfase_small"/>
</dbReference>
<dbReference type="InterPro" id="IPR015424">
    <property type="entry name" value="PyrdxlP-dep_Trfase"/>
</dbReference>
<dbReference type="CDD" id="cd00609">
    <property type="entry name" value="AAT_like"/>
    <property type="match status" value="1"/>
</dbReference>
<accession>A0ABP4V638</accession>
<dbReference type="SUPFAM" id="SSF46785">
    <property type="entry name" value="Winged helix' DNA-binding domain"/>
    <property type="match status" value="1"/>
</dbReference>
<dbReference type="Pfam" id="PF00392">
    <property type="entry name" value="GntR"/>
    <property type="match status" value="1"/>
</dbReference>
<name>A0ABP4V638_9ACTN</name>
<evidence type="ECO:0000256" key="5">
    <source>
        <dbReference type="ARBA" id="ARBA00023163"/>
    </source>
</evidence>
<keyword evidence="2" id="KW-0663">Pyridoxal phosphate</keyword>
<keyword evidence="7" id="KW-0032">Aminotransferase</keyword>
<proteinExistence type="inferred from homology"/>
<keyword evidence="8" id="KW-1185">Reference proteome</keyword>
<dbReference type="Pfam" id="PF00155">
    <property type="entry name" value="Aminotran_1_2"/>
    <property type="match status" value="1"/>
</dbReference>
<dbReference type="InterPro" id="IPR015421">
    <property type="entry name" value="PyrdxlP-dep_Trfase_major"/>
</dbReference>
<gene>
    <name evidence="7" type="ORF">GCM10009745_78920</name>
</gene>
<evidence type="ECO:0000256" key="2">
    <source>
        <dbReference type="ARBA" id="ARBA00022898"/>
    </source>
</evidence>
<comment type="caution">
    <text evidence="7">The sequence shown here is derived from an EMBL/GenBank/DDBJ whole genome shotgun (WGS) entry which is preliminary data.</text>
</comment>
<evidence type="ECO:0000259" key="6">
    <source>
        <dbReference type="PROSITE" id="PS50949"/>
    </source>
</evidence>
<keyword evidence="7" id="KW-0808">Transferase</keyword>
<dbReference type="Gene3D" id="1.10.10.10">
    <property type="entry name" value="Winged helix-like DNA-binding domain superfamily/Winged helix DNA-binding domain"/>
    <property type="match status" value="1"/>
</dbReference>
<dbReference type="PANTHER" id="PTHR46577">
    <property type="entry name" value="HTH-TYPE TRANSCRIPTIONAL REGULATORY PROTEIN GABR"/>
    <property type="match status" value="1"/>
</dbReference>
<keyword evidence="3" id="KW-0805">Transcription regulation</keyword>
<keyword evidence="5" id="KW-0804">Transcription</keyword>
<feature type="domain" description="HTH gntR-type" evidence="6">
    <location>
        <begin position="2"/>
        <end position="70"/>
    </location>
</feature>
<dbReference type="InterPro" id="IPR036388">
    <property type="entry name" value="WH-like_DNA-bd_sf"/>
</dbReference>
<evidence type="ECO:0000313" key="8">
    <source>
        <dbReference type="Proteomes" id="UP001500280"/>
    </source>
</evidence>
<dbReference type="Gene3D" id="3.40.640.10">
    <property type="entry name" value="Type I PLP-dependent aspartate aminotransferase-like (Major domain)"/>
    <property type="match status" value="1"/>
</dbReference>
<dbReference type="PANTHER" id="PTHR46577:SF1">
    <property type="entry name" value="HTH-TYPE TRANSCRIPTIONAL REGULATORY PROTEIN GABR"/>
    <property type="match status" value="1"/>
</dbReference>
<dbReference type="SMART" id="SM00345">
    <property type="entry name" value="HTH_GNTR"/>
    <property type="match status" value="1"/>
</dbReference>
<comment type="similarity">
    <text evidence="1">In the C-terminal section; belongs to the class-I pyridoxal-phosphate-dependent aminotransferase family.</text>
</comment>
<reference evidence="8" key="1">
    <citation type="journal article" date="2019" name="Int. J. Syst. Evol. Microbiol.">
        <title>The Global Catalogue of Microorganisms (GCM) 10K type strain sequencing project: providing services to taxonomists for standard genome sequencing and annotation.</title>
        <authorList>
            <consortium name="The Broad Institute Genomics Platform"/>
            <consortium name="The Broad Institute Genome Sequencing Center for Infectious Disease"/>
            <person name="Wu L."/>
            <person name="Ma J."/>
        </authorList>
    </citation>
    <scope>NUCLEOTIDE SEQUENCE [LARGE SCALE GENOMIC DNA]</scope>
    <source>
        <strain evidence="8">JCM 14307</strain>
    </source>
</reference>
<dbReference type="SUPFAM" id="SSF53383">
    <property type="entry name" value="PLP-dependent transferases"/>
    <property type="match status" value="1"/>
</dbReference>
<dbReference type="Gene3D" id="3.90.1150.10">
    <property type="entry name" value="Aspartate Aminotransferase, domain 1"/>
    <property type="match status" value="1"/>
</dbReference>
<organism evidence="7 8">
    <name type="scientific">Kribbella yunnanensis</name>
    <dbReference type="NCBI Taxonomy" id="190194"/>
    <lineage>
        <taxon>Bacteria</taxon>
        <taxon>Bacillati</taxon>
        <taxon>Actinomycetota</taxon>
        <taxon>Actinomycetes</taxon>
        <taxon>Propionibacteriales</taxon>
        <taxon>Kribbellaceae</taxon>
        <taxon>Kribbella</taxon>
    </lineage>
</organism>
<dbReference type="EMBL" id="BAAANF010000029">
    <property type="protein sequence ID" value="GAA1718333.1"/>
    <property type="molecule type" value="Genomic_DNA"/>
</dbReference>
<sequence length="441" mass="46576">MAEDYRGIADQVGADISAGRLRPGERLPTQRRFARDRRIAVSTASRVYGELVRRGLVVGEVGRGTFVRTTERATEVLTEPARAGVDLEFNFPILPGQAELLAPSLAGLVRPDVLTAALRPATVSGTTEARETAAEFLSRPQWSPQPEEILFAGNGRQALAAAVAALVGPGERLGVEALTYPVMKGIAARLGVTLVPLAMDAHGIEPAALRTAGVRAVYLQPTLHNPLGITMPEDRRADVAAVLAELDLPAIEDMVNGFLEPTVTPLAALAPYHTVLVDSLTKRLAPGLTTGFVVAPRMLKSGLSSALRSGGWTAPAFAVEAATRWIADGSVAKIVAAKLDDAQARQRIAADRLTGFTVSANPSAYHLWWSLPAPWRAETFVGAAARHGIAVTPAAAFTTGPGQAPNAIRLALASPPIEILEQALETLAEVARSTPDDTDYE</sequence>
<protein>
    <submittedName>
        <fullName evidence="7">PLP-dependent aminotransferase family protein</fullName>
    </submittedName>
</protein>
<dbReference type="PROSITE" id="PS50949">
    <property type="entry name" value="HTH_GNTR"/>
    <property type="match status" value="1"/>
</dbReference>
<dbReference type="InterPro" id="IPR036390">
    <property type="entry name" value="WH_DNA-bd_sf"/>
</dbReference>
<dbReference type="Proteomes" id="UP001500280">
    <property type="component" value="Unassembled WGS sequence"/>
</dbReference>
<evidence type="ECO:0000256" key="3">
    <source>
        <dbReference type="ARBA" id="ARBA00023015"/>
    </source>
</evidence>
<dbReference type="InterPro" id="IPR004839">
    <property type="entry name" value="Aminotransferase_I/II_large"/>
</dbReference>
<dbReference type="RefSeq" id="WP_344164548.1">
    <property type="nucleotide sequence ID" value="NZ_BAAANF010000029.1"/>
</dbReference>
<evidence type="ECO:0000256" key="4">
    <source>
        <dbReference type="ARBA" id="ARBA00023125"/>
    </source>
</evidence>
<keyword evidence="4" id="KW-0238">DNA-binding</keyword>
<dbReference type="InterPro" id="IPR000524">
    <property type="entry name" value="Tscrpt_reg_HTH_GntR"/>
</dbReference>
<dbReference type="CDD" id="cd07377">
    <property type="entry name" value="WHTH_GntR"/>
    <property type="match status" value="1"/>
</dbReference>